<evidence type="ECO:0000256" key="10">
    <source>
        <dbReference type="ARBA" id="ARBA00022967"/>
    </source>
</evidence>
<dbReference type="PRINTS" id="PR01436">
    <property type="entry name" value="NADHDHGNASE2"/>
</dbReference>
<comment type="function">
    <text evidence="1">Core subunit of the mitochondrial membrane respiratory chain NADH dehydrogenase (Complex I) that is believed to belong to the minimal assembly required for catalysis. Complex I functions in the transfer of electrons from NADH to the respiratory chain. The immediate electron acceptor for the enzyme is believed to be ubiquinone.</text>
</comment>
<feature type="transmembrane region" description="Helical" evidence="18">
    <location>
        <begin position="132"/>
        <end position="154"/>
    </location>
</feature>
<evidence type="ECO:0000256" key="15">
    <source>
        <dbReference type="ARBA" id="ARBA00023128"/>
    </source>
</evidence>
<evidence type="ECO:0000259" key="19">
    <source>
        <dbReference type="Pfam" id="PF00361"/>
    </source>
</evidence>
<keyword evidence="15 18" id="KW-0496">Mitochondrion</keyword>
<evidence type="ECO:0000256" key="17">
    <source>
        <dbReference type="ARBA" id="ARBA00049551"/>
    </source>
</evidence>
<geneLocation type="mitochondrion" evidence="20"/>
<keyword evidence="6" id="KW-0813">Transport</keyword>
<keyword evidence="9 18" id="KW-0999">Mitochondrion inner membrane</keyword>
<evidence type="ECO:0000256" key="1">
    <source>
        <dbReference type="ARBA" id="ARBA00003257"/>
    </source>
</evidence>
<keyword evidence="16 18" id="KW-0472">Membrane</keyword>
<feature type="transmembrane region" description="Helical" evidence="18">
    <location>
        <begin position="222"/>
        <end position="241"/>
    </location>
</feature>
<sequence length="321" mass="35372">MLNAMFYFTLMLGICVMMTGKTWFSIWLGLEINLLSFLPIILLSANNTMEGGLKYFLIQAIASLILLQTSFTWFLLPSPELFILTPISLKLGMAPLHFWLPDIVKNLNWVLNLVLLTAQKIGPMYLLSTVGATYKLFLATVGALSVVVGAIGGLNEMDMRKLMAFSSISHMGWMAIGAMLTTSLWALYLLTYIFISSALMTAFYKMNVNYMSQLTLKNKDGMFIMVLFLSLGGFPPLLGFAPKWAILMKTSDLSLSLTAVLILTSVLTLFYYIRASLAATSLSSSNPSMTVPPHTSSLSVLTCTNILGGGLYMLMWSSSML</sequence>
<comment type="similarity">
    <text evidence="3 18">Belongs to the complex I subunit 2 family.</text>
</comment>
<evidence type="ECO:0000256" key="13">
    <source>
        <dbReference type="ARBA" id="ARBA00023027"/>
    </source>
</evidence>
<keyword evidence="11 18" id="KW-0249">Electron transport</keyword>
<gene>
    <name evidence="20" type="primary">nad2</name>
    <name evidence="20" type="ORF">PCBFMT01_0017</name>
</gene>
<reference evidence="20" key="1">
    <citation type="submission" date="2019-03" db="EMBL/GenBank/DDBJ databases">
        <authorList>
            <person name="Lefebure T."/>
            <person name="Lefebure T."/>
        </authorList>
    </citation>
    <scope>NUCLEOTIDE SEQUENCE [LARGE SCALE GENOMIC DNA]</scope>
</reference>
<evidence type="ECO:0000256" key="7">
    <source>
        <dbReference type="ARBA" id="ARBA00022660"/>
    </source>
</evidence>
<protein>
    <recommendedName>
        <fullName evidence="5 18">NADH-ubiquinone oxidoreductase chain 2</fullName>
        <ecNumber evidence="4 18">7.1.1.2</ecNumber>
    </recommendedName>
</protein>
<evidence type="ECO:0000256" key="8">
    <source>
        <dbReference type="ARBA" id="ARBA00022692"/>
    </source>
</evidence>
<evidence type="ECO:0000256" key="4">
    <source>
        <dbReference type="ARBA" id="ARBA00012944"/>
    </source>
</evidence>
<evidence type="ECO:0000256" key="12">
    <source>
        <dbReference type="ARBA" id="ARBA00022989"/>
    </source>
</evidence>
<feature type="domain" description="NADH:quinone oxidoreductase/Mrp antiporter transmembrane" evidence="19">
    <location>
        <begin position="22"/>
        <end position="71"/>
    </location>
</feature>
<keyword evidence="13 18" id="KW-0520">NAD</keyword>
<dbReference type="InterPro" id="IPR050175">
    <property type="entry name" value="Complex_I_Subunit_2"/>
</dbReference>
<dbReference type="GO" id="GO:0006120">
    <property type="term" value="P:mitochondrial electron transport, NADH to ubiquinone"/>
    <property type="evidence" value="ECO:0007669"/>
    <property type="project" value="InterPro"/>
</dbReference>
<dbReference type="PANTHER" id="PTHR46552">
    <property type="entry name" value="NADH-UBIQUINONE OXIDOREDUCTASE CHAIN 2"/>
    <property type="match status" value="1"/>
</dbReference>
<name>A0A485M8W8_9CRUS</name>
<evidence type="ECO:0000256" key="5">
    <source>
        <dbReference type="ARBA" id="ARBA00021008"/>
    </source>
</evidence>
<dbReference type="PANTHER" id="PTHR46552:SF1">
    <property type="entry name" value="NADH-UBIQUINONE OXIDOREDUCTASE CHAIN 2"/>
    <property type="match status" value="1"/>
</dbReference>
<evidence type="ECO:0000256" key="11">
    <source>
        <dbReference type="ARBA" id="ARBA00022982"/>
    </source>
</evidence>
<comment type="subcellular location">
    <subcellularLocation>
        <location evidence="2 18">Mitochondrion inner membrane</location>
        <topology evidence="2 18">Multi-pass membrane protein</topology>
    </subcellularLocation>
</comment>
<dbReference type="Pfam" id="PF00361">
    <property type="entry name" value="Proton_antipo_M"/>
    <property type="match status" value="2"/>
</dbReference>
<dbReference type="EMBL" id="LR536614">
    <property type="protein sequence ID" value="VFU78722.1"/>
    <property type="molecule type" value="Genomic_DNA"/>
</dbReference>
<comment type="function">
    <text evidence="18">Core subunit of the mitochondrial membrane respiratory chain NADH dehydrogenase (Complex I) which catalyzes electron transfer from NADH through the respiratory chain, using ubiquinone as an electron acceptor. Essential for the catalytic activity and assembly of complex I.</text>
</comment>
<evidence type="ECO:0000256" key="6">
    <source>
        <dbReference type="ARBA" id="ARBA00022448"/>
    </source>
</evidence>
<keyword evidence="7 18" id="KW-0679">Respiratory chain</keyword>
<evidence type="ECO:0000256" key="2">
    <source>
        <dbReference type="ARBA" id="ARBA00004448"/>
    </source>
</evidence>
<keyword evidence="10 18" id="KW-1278">Translocase</keyword>
<feature type="transmembrane region" description="Helical" evidence="18">
    <location>
        <begin position="253"/>
        <end position="273"/>
    </location>
</feature>
<feature type="transmembrane region" description="Helical" evidence="18">
    <location>
        <begin position="24"/>
        <end position="43"/>
    </location>
</feature>
<dbReference type="InterPro" id="IPR001750">
    <property type="entry name" value="ND/Mrp_TM"/>
</dbReference>
<feature type="domain" description="NADH:quinone oxidoreductase/Mrp antiporter transmembrane" evidence="19">
    <location>
        <begin position="81"/>
        <end position="268"/>
    </location>
</feature>
<evidence type="ECO:0000313" key="20">
    <source>
        <dbReference type="EMBL" id="VFU78722.1"/>
    </source>
</evidence>
<feature type="transmembrane region" description="Helical" evidence="18">
    <location>
        <begin position="175"/>
        <end position="202"/>
    </location>
</feature>
<evidence type="ECO:0000256" key="14">
    <source>
        <dbReference type="ARBA" id="ARBA00023075"/>
    </source>
</evidence>
<proteinExistence type="inferred from homology"/>
<feature type="transmembrane region" description="Helical" evidence="18">
    <location>
        <begin position="55"/>
        <end position="75"/>
    </location>
</feature>
<evidence type="ECO:0000256" key="3">
    <source>
        <dbReference type="ARBA" id="ARBA00007012"/>
    </source>
</evidence>
<keyword evidence="12 18" id="KW-1133">Transmembrane helix</keyword>
<dbReference type="AlphaFoldDB" id="A0A485M8W8"/>
<organism evidence="20">
    <name type="scientific">Proasellus cavaticus</name>
    <dbReference type="NCBI Taxonomy" id="1281949"/>
    <lineage>
        <taxon>Eukaryota</taxon>
        <taxon>Metazoa</taxon>
        <taxon>Ecdysozoa</taxon>
        <taxon>Arthropoda</taxon>
        <taxon>Crustacea</taxon>
        <taxon>Multicrustacea</taxon>
        <taxon>Malacostraca</taxon>
        <taxon>Eumalacostraca</taxon>
        <taxon>Peracarida</taxon>
        <taxon>Isopoda</taxon>
        <taxon>Asellota</taxon>
        <taxon>Aselloidea</taxon>
        <taxon>Asellidae</taxon>
        <taxon>Proasellus</taxon>
    </lineage>
</organism>
<dbReference type="GO" id="GO:0008137">
    <property type="term" value="F:NADH dehydrogenase (ubiquinone) activity"/>
    <property type="evidence" value="ECO:0007669"/>
    <property type="project" value="UniProtKB-EC"/>
</dbReference>
<feature type="transmembrane region" description="Helical" evidence="18">
    <location>
        <begin position="293"/>
        <end position="315"/>
    </location>
</feature>
<keyword evidence="14 18" id="KW-0830">Ubiquinone</keyword>
<comment type="catalytic activity">
    <reaction evidence="17 18">
        <text>a ubiquinone + NADH + 5 H(+)(in) = a ubiquinol + NAD(+) + 4 H(+)(out)</text>
        <dbReference type="Rhea" id="RHEA:29091"/>
        <dbReference type="Rhea" id="RHEA-COMP:9565"/>
        <dbReference type="Rhea" id="RHEA-COMP:9566"/>
        <dbReference type="ChEBI" id="CHEBI:15378"/>
        <dbReference type="ChEBI" id="CHEBI:16389"/>
        <dbReference type="ChEBI" id="CHEBI:17976"/>
        <dbReference type="ChEBI" id="CHEBI:57540"/>
        <dbReference type="ChEBI" id="CHEBI:57945"/>
        <dbReference type="EC" id="7.1.1.2"/>
    </reaction>
</comment>
<accession>A0A485M8W8</accession>
<dbReference type="GO" id="GO:0005743">
    <property type="term" value="C:mitochondrial inner membrane"/>
    <property type="evidence" value="ECO:0007669"/>
    <property type="project" value="UniProtKB-SubCell"/>
</dbReference>
<evidence type="ECO:0000256" key="9">
    <source>
        <dbReference type="ARBA" id="ARBA00022792"/>
    </source>
</evidence>
<evidence type="ECO:0000256" key="16">
    <source>
        <dbReference type="ARBA" id="ARBA00023136"/>
    </source>
</evidence>
<dbReference type="EC" id="7.1.1.2" evidence="4 18"/>
<dbReference type="InterPro" id="IPR003917">
    <property type="entry name" value="NADH_UbQ_OxRdtase_chain2"/>
</dbReference>
<evidence type="ECO:0000256" key="18">
    <source>
        <dbReference type="RuleBase" id="RU003403"/>
    </source>
</evidence>
<keyword evidence="8 18" id="KW-0812">Transmembrane</keyword>